<dbReference type="RefSeq" id="WP_248888235.1">
    <property type="nucleotide sequence ID" value="NZ_CP066351.1"/>
</dbReference>
<proteinExistence type="predicted"/>
<evidence type="ECO:0000313" key="2">
    <source>
        <dbReference type="Proteomes" id="UP001549291"/>
    </source>
</evidence>
<dbReference type="Proteomes" id="UP001549291">
    <property type="component" value="Unassembled WGS sequence"/>
</dbReference>
<evidence type="ECO:0008006" key="3">
    <source>
        <dbReference type="Google" id="ProtNLM"/>
    </source>
</evidence>
<keyword evidence="2" id="KW-1185">Reference proteome</keyword>
<accession>A0ABV2RXK4</accession>
<organism evidence="1 2">
    <name type="scientific">Bradyrhizobium japonicum</name>
    <dbReference type="NCBI Taxonomy" id="375"/>
    <lineage>
        <taxon>Bacteria</taxon>
        <taxon>Pseudomonadati</taxon>
        <taxon>Pseudomonadota</taxon>
        <taxon>Alphaproteobacteria</taxon>
        <taxon>Hyphomicrobiales</taxon>
        <taxon>Nitrobacteraceae</taxon>
        <taxon>Bradyrhizobium</taxon>
    </lineage>
</organism>
<evidence type="ECO:0000313" key="1">
    <source>
        <dbReference type="EMBL" id="MET4721663.1"/>
    </source>
</evidence>
<dbReference type="EMBL" id="JBEPTQ010000002">
    <property type="protein sequence ID" value="MET4721663.1"/>
    <property type="molecule type" value="Genomic_DNA"/>
</dbReference>
<sequence length="88" mass="10191">MSQASYLLKSCDHQPGRLAPIYRGRLGSKISRVPSRENDQMARFHHEAFFPFSTIRDLVSKRGIKIGKRVERLHVRQNLRKLQSCVDA</sequence>
<protein>
    <recommendedName>
        <fullName evidence="3">Transposase</fullName>
    </recommendedName>
</protein>
<name>A0ABV2RXK4_BRAJP</name>
<comment type="caution">
    <text evidence="1">The sequence shown here is derived from an EMBL/GenBank/DDBJ whole genome shotgun (WGS) entry which is preliminary data.</text>
</comment>
<gene>
    <name evidence="1" type="ORF">ABIF63_005769</name>
</gene>
<reference evidence="1 2" key="1">
    <citation type="submission" date="2024-06" db="EMBL/GenBank/DDBJ databases">
        <title>Genomic Encyclopedia of Type Strains, Phase V (KMG-V): Genome sequencing to study the core and pangenomes of soil and plant-associated prokaryotes.</title>
        <authorList>
            <person name="Whitman W."/>
        </authorList>
    </citation>
    <scope>NUCLEOTIDE SEQUENCE [LARGE SCALE GENOMIC DNA]</scope>
    <source>
        <strain evidence="1 2">USDA 160</strain>
    </source>
</reference>